<evidence type="ECO:0000256" key="3">
    <source>
        <dbReference type="ARBA" id="ARBA00022475"/>
    </source>
</evidence>
<evidence type="ECO:0000256" key="1">
    <source>
        <dbReference type="ARBA" id="ARBA00004651"/>
    </source>
</evidence>
<reference evidence="8" key="1">
    <citation type="submission" date="2015-08" db="EMBL/GenBank/DDBJ databases">
        <authorList>
            <person name="Babu N.S."/>
            <person name="Beckwith C.J."/>
            <person name="Beseler K.G."/>
            <person name="Brison A."/>
            <person name="Carone J.V."/>
            <person name="Caskin T.P."/>
            <person name="Diamond M."/>
            <person name="Durham M.E."/>
            <person name="Foxe J.M."/>
            <person name="Go M."/>
            <person name="Henderson B.A."/>
            <person name="Jones I.B."/>
            <person name="McGettigan J.A."/>
            <person name="Micheletti S.J."/>
            <person name="Nasrallah M.E."/>
            <person name="Ortiz D."/>
            <person name="Piller C.R."/>
            <person name="Privatt S.R."/>
            <person name="Schneider S.L."/>
            <person name="Sharp S."/>
            <person name="Smith T.C."/>
            <person name="Stanton J.D."/>
            <person name="Ullery H.E."/>
            <person name="Wilson R.J."/>
            <person name="Serrano M.G."/>
            <person name="Buck G."/>
            <person name="Lee V."/>
            <person name="Wang Y."/>
            <person name="Carvalho R."/>
            <person name="Voegtly L."/>
            <person name="Shi R."/>
            <person name="Duckworth R."/>
            <person name="Johnson A."/>
            <person name="Loviza R."/>
            <person name="Walstead R."/>
            <person name="Shah Z."/>
            <person name="Kiflezghi M."/>
            <person name="Wade K."/>
            <person name="Ball S.L."/>
            <person name="Bradley K.W."/>
            <person name="Asai D.J."/>
            <person name="Bowman C.A."/>
            <person name="Russell D.A."/>
            <person name="Pope W.H."/>
            <person name="Jacobs-Sera D."/>
            <person name="Hendrix R.W."/>
            <person name="Hatfull G.F."/>
        </authorList>
    </citation>
    <scope>NUCLEOTIDE SEQUENCE</scope>
</reference>
<proteinExistence type="inferred from homology"/>
<dbReference type="PANTHER" id="PTHR30250">
    <property type="entry name" value="PST FAMILY PREDICTED COLANIC ACID TRANSPORTER"/>
    <property type="match status" value="1"/>
</dbReference>
<dbReference type="EMBL" id="CZKB01000005">
    <property type="protein sequence ID" value="CUR57634.1"/>
    <property type="molecule type" value="Genomic_DNA"/>
</dbReference>
<dbReference type="InterPro" id="IPR050833">
    <property type="entry name" value="Poly_Biosynth_Transport"/>
</dbReference>
<feature type="transmembrane region" description="Helical" evidence="7">
    <location>
        <begin position="98"/>
        <end position="116"/>
    </location>
</feature>
<evidence type="ECO:0000256" key="2">
    <source>
        <dbReference type="ARBA" id="ARBA00007430"/>
    </source>
</evidence>
<keyword evidence="3" id="KW-1003">Cell membrane</keyword>
<comment type="similarity">
    <text evidence="2">Belongs to the polysaccharide synthase family.</text>
</comment>
<feature type="transmembrane region" description="Helical" evidence="7">
    <location>
        <begin position="67"/>
        <end position="92"/>
    </location>
</feature>
<organism evidence="8">
    <name type="scientific">metagenome</name>
    <dbReference type="NCBI Taxonomy" id="256318"/>
    <lineage>
        <taxon>unclassified sequences</taxon>
        <taxon>metagenomes</taxon>
    </lineage>
</organism>
<feature type="transmembrane region" description="Helical" evidence="7">
    <location>
        <begin position="276"/>
        <end position="295"/>
    </location>
</feature>
<feature type="transmembrane region" description="Helical" evidence="7">
    <location>
        <begin position="365"/>
        <end position="389"/>
    </location>
</feature>
<evidence type="ECO:0000313" key="8">
    <source>
        <dbReference type="EMBL" id="CUR57634.1"/>
    </source>
</evidence>
<accession>A0A2P2C6K3</accession>
<feature type="transmembrane region" description="Helical" evidence="7">
    <location>
        <begin position="30"/>
        <end position="55"/>
    </location>
</feature>
<comment type="subcellular location">
    <subcellularLocation>
        <location evidence="1">Cell membrane</location>
        <topology evidence="1">Multi-pass membrane protein</topology>
    </subcellularLocation>
</comment>
<keyword evidence="6 7" id="KW-0472">Membrane</keyword>
<sequence>MVIAQLARLAVQITALIVLSQVLPPSAFGLVAMVTAITGIATVIGDFGLSLAALTGGPLDQNQRSKLFLTNAAVGFCLTGAVAASGPALAAFYGRNELTAIAAGISPVFLLNALAVQFKVELNLRSRWARLALTETAGPVLGLACAIPAAALTHSYWALVMQPVIASAAQLCLAVGLADWYPTRTNRSSAISTHLRFGRDTLGLQAFTYISSNTDNAVVGRSMGEDVLGEYSRAYQLAMMPVTQLASPLTRVMLPRLRDTRDAESFNATGAALQRILCYSLFTPLTFLIATARPLTELALGANWSGVPPLLQILSLGSMFVAAAYIYYWMYLARQATRVLALTEGVTRLAMVGAVIAAGTKGPLWVAWSVTGGQVLLMIASSVVGWRVLGFDVPRLLRAALGPTLSLGSGAAAGAWAQGWTADSSALDSLVLCTFAWIIGSAAVATLVTPIRLEVTSCVRAAIRFVRDR</sequence>
<keyword evidence="5 7" id="KW-1133">Transmembrane helix</keyword>
<feature type="transmembrane region" description="Helical" evidence="7">
    <location>
        <begin position="396"/>
        <end position="417"/>
    </location>
</feature>
<feature type="transmembrane region" description="Helical" evidence="7">
    <location>
        <begin position="339"/>
        <end position="359"/>
    </location>
</feature>
<keyword evidence="4 7" id="KW-0812">Transmembrane</keyword>
<evidence type="ECO:0000256" key="6">
    <source>
        <dbReference type="ARBA" id="ARBA00023136"/>
    </source>
</evidence>
<evidence type="ECO:0000256" key="5">
    <source>
        <dbReference type="ARBA" id="ARBA00022989"/>
    </source>
</evidence>
<gene>
    <name evidence="8" type="ORF">NOCA1130135</name>
</gene>
<feature type="transmembrane region" description="Helical" evidence="7">
    <location>
        <begin position="429"/>
        <end position="451"/>
    </location>
</feature>
<evidence type="ECO:0000256" key="4">
    <source>
        <dbReference type="ARBA" id="ARBA00022692"/>
    </source>
</evidence>
<feature type="transmembrane region" description="Helical" evidence="7">
    <location>
        <begin position="307"/>
        <end position="327"/>
    </location>
</feature>
<evidence type="ECO:0000256" key="7">
    <source>
        <dbReference type="SAM" id="Phobius"/>
    </source>
</evidence>
<dbReference type="GO" id="GO:0005886">
    <property type="term" value="C:plasma membrane"/>
    <property type="evidence" value="ECO:0007669"/>
    <property type="project" value="UniProtKB-SubCell"/>
</dbReference>
<dbReference type="Pfam" id="PF13440">
    <property type="entry name" value="Polysacc_synt_3"/>
    <property type="match status" value="1"/>
</dbReference>
<dbReference type="AlphaFoldDB" id="A0A2P2C6K3"/>
<protein>
    <submittedName>
        <fullName evidence="8">Putative Membrane protein involved in the export of O-antigen and teichoic acid</fullName>
    </submittedName>
</protein>
<feature type="transmembrane region" description="Helical" evidence="7">
    <location>
        <begin position="128"/>
        <end position="150"/>
    </location>
</feature>
<name>A0A2P2C6K3_9ZZZZ</name>
<feature type="transmembrane region" description="Helical" evidence="7">
    <location>
        <begin position="156"/>
        <end position="178"/>
    </location>
</feature>
<dbReference type="PANTHER" id="PTHR30250:SF10">
    <property type="entry name" value="LIPOPOLYSACCHARIDE BIOSYNTHESIS PROTEIN WZXC"/>
    <property type="match status" value="1"/>
</dbReference>